<accession>A0A2U2BX26</accession>
<dbReference type="PROSITE" id="PS51352">
    <property type="entry name" value="THIOREDOXIN_2"/>
    <property type="match status" value="1"/>
</dbReference>
<dbReference type="CDD" id="cd02968">
    <property type="entry name" value="SCO"/>
    <property type="match status" value="1"/>
</dbReference>
<dbReference type="GO" id="GO:0046872">
    <property type="term" value="F:metal ion binding"/>
    <property type="evidence" value="ECO:0007669"/>
    <property type="project" value="UniProtKB-KW"/>
</dbReference>
<feature type="binding site" evidence="3">
    <location>
        <position position="90"/>
    </location>
    <ligand>
        <name>Cu cation</name>
        <dbReference type="ChEBI" id="CHEBI:23378"/>
    </ligand>
</feature>
<dbReference type="InterPro" id="IPR013766">
    <property type="entry name" value="Thioredoxin_domain"/>
</dbReference>
<comment type="similarity">
    <text evidence="1">Belongs to the SCO1/2 family.</text>
</comment>
<dbReference type="OrthoDB" id="9790194at2"/>
<dbReference type="Gene3D" id="3.40.30.10">
    <property type="entry name" value="Glutaredoxin"/>
    <property type="match status" value="1"/>
</dbReference>
<evidence type="ECO:0000259" key="5">
    <source>
        <dbReference type="PROSITE" id="PS51352"/>
    </source>
</evidence>
<evidence type="ECO:0000256" key="3">
    <source>
        <dbReference type="PIRSR" id="PIRSR603782-1"/>
    </source>
</evidence>
<dbReference type="FunFam" id="3.40.30.10:FF:000013">
    <property type="entry name" value="Blast:Protein SCO1 homolog, mitochondrial"/>
    <property type="match status" value="1"/>
</dbReference>
<evidence type="ECO:0000313" key="7">
    <source>
        <dbReference type="Proteomes" id="UP000245168"/>
    </source>
</evidence>
<feature type="binding site" evidence="3">
    <location>
        <position position="178"/>
    </location>
    <ligand>
        <name>Cu cation</name>
        <dbReference type="ChEBI" id="CHEBI:23378"/>
    </ligand>
</feature>
<dbReference type="InterPro" id="IPR036249">
    <property type="entry name" value="Thioredoxin-like_sf"/>
</dbReference>
<dbReference type="SUPFAM" id="SSF52833">
    <property type="entry name" value="Thioredoxin-like"/>
    <property type="match status" value="1"/>
</dbReference>
<dbReference type="Proteomes" id="UP000245168">
    <property type="component" value="Unassembled WGS sequence"/>
</dbReference>
<dbReference type="Pfam" id="PF02630">
    <property type="entry name" value="SCO1-SenC"/>
    <property type="match status" value="1"/>
</dbReference>
<comment type="caution">
    <text evidence="6">The sequence shown here is derived from an EMBL/GenBank/DDBJ whole genome shotgun (WGS) entry which is preliminary data.</text>
</comment>
<evidence type="ECO:0000256" key="4">
    <source>
        <dbReference type="PIRSR" id="PIRSR603782-2"/>
    </source>
</evidence>
<dbReference type="PANTHER" id="PTHR12151">
    <property type="entry name" value="ELECTRON TRANSPORT PROTIN SCO1/SENC FAMILY MEMBER"/>
    <property type="match status" value="1"/>
</dbReference>
<organism evidence="6 7">
    <name type="scientific">Marinicauda salina</name>
    <dbReference type="NCBI Taxonomy" id="2135793"/>
    <lineage>
        <taxon>Bacteria</taxon>
        <taxon>Pseudomonadati</taxon>
        <taxon>Pseudomonadota</taxon>
        <taxon>Alphaproteobacteria</taxon>
        <taxon>Maricaulales</taxon>
        <taxon>Maricaulaceae</taxon>
        <taxon>Marinicauda</taxon>
    </lineage>
</organism>
<evidence type="ECO:0000256" key="2">
    <source>
        <dbReference type="ARBA" id="ARBA00023008"/>
    </source>
</evidence>
<keyword evidence="3" id="KW-0479">Metal-binding</keyword>
<name>A0A2U2BX26_9PROT</name>
<keyword evidence="7" id="KW-1185">Reference proteome</keyword>
<keyword evidence="2 3" id="KW-0186">Copper</keyword>
<sequence>MNFSNRPVWLLPAIAAAVSLVAVFAILAARDMGGSQAGAARSGPVRVSGEADIGGPFTLVNHHGETVTEADFRGRPMLIYFGFTYCPDICPMSLQVMGAALDQLPDDMAERVQPVLISVDPERDTPEQLARYVDSEAFPDNLVGLTGTPAQVRNAADAYRVYYARIESEGMSDYLMDHSSVIYLMDGEGKFVEVFPHGTAPDALADRLQHFLEETAARS</sequence>
<evidence type="ECO:0000256" key="1">
    <source>
        <dbReference type="ARBA" id="ARBA00010996"/>
    </source>
</evidence>
<feature type="domain" description="Thioredoxin" evidence="5">
    <location>
        <begin position="48"/>
        <end position="213"/>
    </location>
</feature>
<reference evidence="7" key="1">
    <citation type="submission" date="2018-05" db="EMBL/GenBank/DDBJ databases">
        <authorList>
            <person name="Liu B.-T."/>
        </authorList>
    </citation>
    <scope>NUCLEOTIDE SEQUENCE [LARGE SCALE GENOMIC DNA]</scope>
    <source>
        <strain evidence="7">WD6-1</strain>
    </source>
</reference>
<keyword evidence="4" id="KW-1015">Disulfide bond</keyword>
<dbReference type="RefSeq" id="WP_109251836.1">
    <property type="nucleotide sequence ID" value="NZ_QEXV01000001.1"/>
</dbReference>
<dbReference type="AlphaFoldDB" id="A0A2U2BX26"/>
<dbReference type="PANTHER" id="PTHR12151:SF25">
    <property type="entry name" value="LINALOOL DEHYDRATASE_ISOMERASE DOMAIN-CONTAINING PROTEIN"/>
    <property type="match status" value="1"/>
</dbReference>
<feature type="disulfide bond" description="Redox-active" evidence="4">
    <location>
        <begin position="86"/>
        <end position="90"/>
    </location>
</feature>
<dbReference type="InterPro" id="IPR003782">
    <property type="entry name" value="SCO1/SenC"/>
</dbReference>
<dbReference type="EMBL" id="QEXV01000001">
    <property type="protein sequence ID" value="PWE18562.1"/>
    <property type="molecule type" value="Genomic_DNA"/>
</dbReference>
<protein>
    <submittedName>
        <fullName evidence="6">SCO family protein</fullName>
    </submittedName>
</protein>
<evidence type="ECO:0000313" key="6">
    <source>
        <dbReference type="EMBL" id="PWE18562.1"/>
    </source>
</evidence>
<feature type="binding site" evidence="3">
    <location>
        <position position="86"/>
    </location>
    <ligand>
        <name>Cu cation</name>
        <dbReference type="ChEBI" id="CHEBI:23378"/>
    </ligand>
</feature>
<gene>
    <name evidence="6" type="ORF">DDZ18_02860</name>
</gene>
<proteinExistence type="inferred from homology"/>